<accession>A0ABS2WE40</accession>
<proteinExistence type="predicted"/>
<dbReference type="PROSITE" id="PS51007">
    <property type="entry name" value="CYTC"/>
    <property type="match status" value="1"/>
</dbReference>
<feature type="domain" description="Cytochrome c" evidence="9">
    <location>
        <begin position="171"/>
        <end position="294"/>
    </location>
</feature>
<comment type="subcellular location">
    <subcellularLocation>
        <location evidence="1">Periplasm</location>
    </subcellularLocation>
</comment>
<dbReference type="InterPro" id="IPR009056">
    <property type="entry name" value="Cyt_c-like_dom"/>
</dbReference>
<evidence type="ECO:0000256" key="3">
    <source>
        <dbReference type="ARBA" id="ARBA00022723"/>
    </source>
</evidence>
<dbReference type="RefSeq" id="WP_205210077.1">
    <property type="nucleotide sequence ID" value="NZ_JAFFZO010000011.1"/>
</dbReference>
<dbReference type="PIRSF" id="PIRSF000294">
    <property type="entry name" value="Cytochrome-c_peroxidase"/>
    <property type="match status" value="1"/>
</dbReference>
<evidence type="ECO:0000259" key="9">
    <source>
        <dbReference type="PROSITE" id="PS51007"/>
    </source>
</evidence>
<keyword evidence="7 8" id="KW-0408">Iron</keyword>
<dbReference type="PANTHER" id="PTHR30600:SF7">
    <property type="entry name" value="CYTOCHROME C PEROXIDASE-RELATED"/>
    <property type="match status" value="1"/>
</dbReference>
<name>A0ABS2WE40_9GAMM</name>
<evidence type="ECO:0000313" key="11">
    <source>
        <dbReference type="Proteomes" id="UP000760472"/>
    </source>
</evidence>
<keyword evidence="11" id="KW-1185">Reference proteome</keyword>
<comment type="caution">
    <text evidence="10">The sequence shown here is derived from an EMBL/GenBank/DDBJ whole genome shotgun (WGS) entry which is preliminary data.</text>
</comment>
<dbReference type="Gene3D" id="1.10.760.10">
    <property type="entry name" value="Cytochrome c-like domain"/>
    <property type="match status" value="2"/>
</dbReference>
<evidence type="ECO:0000256" key="1">
    <source>
        <dbReference type="ARBA" id="ARBA00004418"/>
    </source>
</evidence>
<evidence type="ECO:0000256" key="4">
    <source>
        <dbReference type="ARBA" id="ARBA00022729"/>
    </source>
</evidence>
<evidence type="ECO:0000256" key="2">
    <source>
        <dbReference type="ARBA" id="ARBA00022617"/>
    </source>
</evidence>
<dbReference type="Pfam" id="PF03150">
    <property type="entry name" value="CCP_MauG"/>
    <property type="match status" value="1"/>
</dbReference>
<dbReference type="InterPro" id="IPR051395">
    <property type="entry name" value="Cytochrome_c_Peroxidase/MauG"/>
</dbReference>
<gene>
    <name evidence="10" type="ORF">JW498_19800</name>
</gene>
<dbReference type="InterPro" id="IPR004852">
    <property type="entry name" value="Di-haem_cyt_c_peroxidsae"/>
</dbReference>
<evidence type="ECO:0000313" key="10">
    <source>
        <dbReference type="EMBL" id="MBN0989617.1"/>
    </source>
</evidence>
<dbReference type="EMBL" id="JAFFZP010000046">
    <property type="protein sequence ID" value="MBN0989617.1"/>
    <property type="molecule type" value="Genomic_DNA"/>
</dbReference>
<keyword evidence="5" id="KW-0574">Periplasm</keyword>
<dbReference type="InterPro" id="IPR036909">
    <property type="entry name" value="Cyt_c-like_dom_sf"/>
</dbReference>
<reference evidence="10 11" key="1">
    <citation type="submission" date="2021-02" db="EMBL/GenBank/DDBJ databases">
        <title>A novel species of genus Amphritea isolated from a fishpond in China.</title>
        <authorList>
            <person name="Lu H."/>
        </authorList>
    </citation>
    <scope>NUCLEOTIDE SEQUENCE [LARGE SCALE GENOMIC DNA]</scope>
    <source>
        <strain evidence="10 11">RP18W</strain>
    </source>
</reference>
<dbReference type="InterPro" id="IPR026259">
    <property type="entry name" value="MauG/Cytc_peroxidase"/>
</dbReference>
<evidence type="ECO:0000256" key="7">
    <source>
        <dbReference type="ARBA" id="ARBA00023004"/>
    </source>
</evidence>
<dbReference type="PANTHER" id="PTHR30600">
    <property type="entry name" value="CYTOCHROME C PEROXIDASE-RELATED"/>
    <property type="match status" value="1"/>
</dbReference>
<keyword evidence="4" id="KW-0732">Signal</keyword>
<keyword evidence="2 8" id="KW-0349">Heme</keyword>
<evidence type="ECO:0000256" key="8">
    <source>
        <dbReference type="PROSITE-ProRule" id="PRU00433"/>
    </source>
</evidence>
<organism evidence="10 11">
    <name type="scientific">Amphritea pacifica</name>
    <dbReference type="NCBI Taxonomy" id="2811233"/>
    <lineage>
        <taxon>Bacteria</taxon>
        <taxon>Pseudomonadati</taxon>
        <taxon>Pseudomonadota</taxon>
        <taxon>Gammaproteobacteria</taxon>
        <taxon>Oceanospirillales</taxon>
        <taxon>Oceanospirillaceae</taxon>
        <taxon>Amphritea</taxon>
    </lineage>
</organism>
<dbReference type="Proteomes" id="UP000760472">
    <property type="component" value="Unassembled WGS sequence"/>
</dbReference>
<evidence type="ECO:0000256" key="5">
    <source>
        <dbReference type="ARBA" id="ARBA00022764"/>
    </source>
</evidence>
<protein>
    <submittedName>
        <fullName evidence="10">Cytochrome B6</fullName>
    </submittedName>
</protein>
<keyword evidence="3 8" id="KW-0479">Metal-binding</keyword>
<sequence>MDLSSEPISPIQADNQLNPDKVSLGRILFHDPRLSSDSSISCASCHNLSKGGADTSAVSQGVGGALGSANTPTVYNSSLNFVQFWNGRAADLNQQVNGPVHNPVEMNSNWPLVVRRLNQDPAIKQRFESLYPDGINGANIRNAITQFERSLSTLNAPFDRWLKGDESALSAEQKHGYRLFKSYGCISCHQGTNVGGNMYAPFGAVKDISEYFNTRSTPLSDTDLGRYTATNDAADRYLFKVPSLRMASVTAPYFHDGAVKELKTAIEIMGRFQLGREIPAEHISAISSFINSLKGEHPELQQ</sequence>
<keyword evidence="6" id="KW-0560">Oxidoreductase</keyword>
<evidence type="ECO:0000256" key="6">
    <source>
        <dbReference type="ARBA" id="ARBA00023002"/>
    </source>
</evidence>
<dbReference type="SUPFAM" id="SSF46626">
    <property type="entry name" value="Cytochrome c"/>
    <property type="match status" value="2"/>
</dbReference>